<evidence type="ECO:0000256" key="2">
    <source>
        <dbReference type="ARBA" id="ARBA00022801"/>
    </source>
</evidence>
<evidence type="ECO:0000256" key="1">
    <source>
        <dbReference type="ARBA" id="ARBA00010830"/>
    </source>
</evidence>
<dbReference type="PROSITE" id="PS51782">
    <property type="entry name" value="LYSM"/>
    <property type="match status" value="1"/>
</dbReference>
<comment type="caution">
    <text evidence="5">The sequence shown here is derived from an EMBL/GenBank/DDBJ whole genome shotgun (WGS) entry which is preliminary data.</text>
</comment>
<dbReference type="InterPro" id="IPR023346">
    <property type="entry name" value="Lysozyme-like_dom_sf"/>
</dbReference>
<dbReference type="Pfam" id="PF06737">
    <property type="entry name" value="Transglycosylas"/>
    <property type="match status" value="1"/>
</dbReference>
<sequence length="190" mass="20198">MSKIRFRPTATAVALLLALVPLSGAYAAPPPPPPPPPASVSPGVGMGSGSDACAASGWPWSCLAACESGGRWNANTGNGYYGGLQFWQPTWEEHGGLAYAPRADLATREQQIKVAEEVLRTQGWEAWPVCAKTYGLSGRVHTVQPGDTLFAIAERFRVKGGWQALYAANKATIGSSPHLLRVRMMLVIPV</sequence>
<feature type="chain" id="PRO_5045180842" evidence="3">
    <location>
        <begin position="28"/>
        <end position="190"/>
    </location>
</feature>
<dbReference type="RefSeq" id="WP_215091638.1">
    <property type="nucleotide sequence ID" value="NZ_JBHSFE010000043.1"/>
</dbReference>
<dbReference type="SMART" id="SM00257">
    <property type="entry name" value="LysM"/>
    <property type="match status" value="1"/>
</dbReference>
<dbReference type="Gene3D" id="3.10.350.10">
    <property type="entry name" value="LysM domain"/>
    <property type="match status" value="1"/>
</dbReference>
<evidence type="ECO:0000259" key="4">
    <source>
        <dbReference type="PROSITE" id="PS51782"/>
    </source>
</evidence>
<feature type="signal peptide" evidence="3">
    <location>
        <begin position="1"/>
        <end position="27"/>
    </location>
</feature>
<dbReference type="Pfam" id="PF01476">
    <property type="entry name" value="LysM"/>
    <property type="match status" value="1"/>
</dbReference>
<evidence type="ECO:0000313" key="6">
    <source>
        <dbReference type="Proteomes" id="UP001595993"/>
    </source>
</evidence>
<accession>A0ABV9GK40</accession>
<dbReference type="InterPro" id="IPR036779">
    <property type="entry name" value="LysM_dom_sf"/>
</dbReference>
<dbReference type="SUPFAM" id="SSF53955">
    <property type="entry name" value="Lysozyme-like"/>
    <property type="match status" value="1"/>
</dbReference>
<reference evidence="6" key="1">
    <citation type="journal article" date="2019" name="Int. J. Syst. Evol. Microbiol.">
        <title>The Global Catalogue of Microorganisms (GCM) 10K type strain sequencing project: providing services to taxonomists for standard genome sequencing and annotation.</title>
        <authorList>
            <consortium name="The Broad Institute Genomics Platform"/>
            <consortium name="The Broad Institute Genome Sequencing Center for Infectious Disease"/>
            <person name="Wu L."/>
            <person name="Ma J."/>
        </authorList>
    </citation>
    <scope>NUCLEOTIDE SEQUENCE [LARGE SCALE GENOMIC DNA]</scope>
    <source>
        <strain evidence="6">CGMCC 4.7139</strain>
    </source>
</reference>
<dbReference type="Proteomes" id="UP001595993">
    <property type="component" value="Unassembled WGS sequence"/>
</dbReference>
<dbReference type="InterPro" id="IPR010618">
    <property type="entry name" value="RPF"/>
</dbReference>
<dbReference type="CDD" id="cd13925">
    <property type="entry name" value="RPF"/>
    <property type="match status" value="1"/>
</dbReference>
<evidence type="ECO:0000256" key="3">
    <source>
        <dbReference type="SAM" id="SignalP"/>
    </source>
</evidence>
<proteinExistence type="inferred from homology"/>
<dbReference type="Gene3D" id="1.10.530.10">
    <property type="match status" value="1"/>
</dbReference>
<dbReference type="CDD" id="cd00118">
    <property type="entry name" value="LysM"/>
    <property type="match status" value="1"/>
</dbReference>
<evidence type="ECO:0000313" key="5">
    <source>
        <dbReference type="EMBL" id="MFC4612999.1"/>
    </source>
</evidence>
<dbReference type="EMBL" id="JBHSFE010000043">
    <property type="protein sequence ID" value="MFC4612999.1"/>
    <property type="molecule type" value="Genomic_DNA"/>
</dbReference>
<dbReference type="InterPro" id="IPR018392">
    <property type="entry name" value="LysM"/>
</dbReference>
<gene>
    <name evidence="5" type="ORF">ACFO9E_35475</name>
</gene>
<feature type="domain" description="LysM" evidence="4">
    <location>
        <begin position="139"/>
        <end position="188"/>
    </location>
</feature>
<name>A0ABV9GK40_9ACTN</name>
<keyword evidence="3" id="KW-0732">Signal</keyword>
<organism evidence="5 6">
    <name type="scientific">Streptomyces maoxianensis</name>
    <dbReference type="NCBI Taxonomy" id="1459942"/>
    <lineage>
        <taxon>Bacteria</taxon>
        <taxon>Bacillati</taxon>
        <taxon>Actinomycetota</taxon>
        <taxon>Actinomycetes</taxon>
        <taxon>Kitasatosporales</taxon>
        <taxon>Streptomycetaceae</taxon>
        <taxon>Streptomyces</taxon>
    </lineage>
</organism>
<comment type="similarity">
    <text evidence="1">Belongs to the transglycosylase family. Rpf subfamily.</text>
</comment>
<keyword evidence="6" id="KW-1185">Reference proteome</keyword>
<keyword evidence="2" id="KW-0378">Hydrolase</keyword>
<protein>
    <submittedName>
        <fullName evidence="5">Transglycosylase family protein</fullName>
    </submittedName>
</protein>
<dbReference type="SUPFAM" id="SSF54106">
    <property type="entry name" value="LysM domain"/>
    <property type="match status" value="1"/>
</dbReference>